<accession>A0A6C0K979</accession>
<reference evidence="1" key="1">
    <citation type="journal article" date="2020" name="Nature">
        <title>Giant virus diversity and host interactions through global metagenomics.</title>
        <authorList>
            <person name="Schulz F."/>
            <person name="Roux S."/>
            <person name="Paez-Espino D."/>
            <person name="Jungbluth S."/>
            <person name="Walsh D.A."/>
            <person name="Denef V.J."/>
            <person name="McMahon K.D."/>
            <person name="Konstantinidis K.T."/>
            <person name="Eloe-Fadrosh E.A."/>
            <person name="Kyrpides N.C."/>
            <person name="Woyke T."/>
        </authorList>
    </citation>
    <scope>NUCLEOTIDE SEQUENCE</scope>
    <source>
        <strain evidence="1">GVMAG-S-1102113-126</strain>
    </source>
</reference>
<protein>
    <submittedName>
        <fullName evidence="1">Uncharacterized protein</fullName>
    </submittedName>
</protein>
<evidence type="ECO:0000313" key="1">
    <source>
        <dbReference type="EMBL" id="QHU14612.1"/>
    </source>
</evidence>
<proteinExistence type="predicted"/>
<sequence>MLTSDEMKQIIAIVGEIRASISRGEFQESEFEAFRTKHPKIYNTAVSDSEALSKLLAIQNIIKEKESGLTQYNASIKFGETLAKAYFPNAR</sequence>
<dbReference type="AlphaFoldDB" id="A0A6C0K979"/>
<name>A0A6C0K979_9ZZZZ</name>
<dbReference type="EMBL" id="MN740844">
    <property type="protein sequence ID" value="QHU14612.1"/>
    <property type="molecule type" value="Genomic_DNA"/>
</dbReference>
<organism evidence="1">
    <name type="scientific">viral metagenome</name>
    <dbReference type="NCBI Taxonomy" id="1070528"/>
    <lineage>
        <taxon>unclassified sequences</taxon>
        <taxon>metagenomes</taxon>
        <taxon>organismal metagenomes</taxon>
    </lineage>
</organism>